<evidence type="ECO:0000313" key="3">
    <source>
        <dbReference type="EMBL" id="KAG7377376.1"/>
    </source>
</evidence>
<feature type="compositionally biased region" description="Low complexity" evidence="1">
    <location>
        <begin position="1893"/>
        <end position="1909"/>
    </location>
</feature>
<dbReference type="Proteomes" id="UP000694044">
    <property type="component" value="Unassembled WGS sequence"/>
</dbReference>
<feature type="region of interest" description="Disordered" evidence="1">
    <location>
        <begin position="324"/>
        <end position="358"/>
    </location>
</feature>
<dbReference type="SMART" id="SM00185">
    <property type="entry name" value="ARM"/>
    <property type="match status" value="13"/>
</dbReference>
<accession>A0A8T1V8U6</accession>
<sequence>MSSILALVCLPSVAHVACAVSSMDLTALWTREKARLAAELHVVTVAPTHGVRRASLLVPTHESDVATSNRLKASVVSPPSPTVAKPKKKLTVPSTTAATSLRDRERVFHLLLDKSIAPSSAETAPHFFGRNGFAMEYADRAVRRVVPQPVDQQKAAPASPAPASNAVVAFSSPSRGPTARTLSIRANATPIHAQTPSPAVPVAQSAVQTAAAFPAMTKNAQILVRKNGRKRAGTEYSSQALKPYGGDVFGTRGEYIEGMLYMSRMKRSYQAMVASAGGSRGKKMEFYGANPPWEELVRAEGRGVLKDGVSDAFEVAAGGTGDSKMCGGSGASRRTGSTITISTPSEDDGEPRSTLTSVQRKQQQRCSLTLSNWSFNPENARLMVQENVVEALIRLCKDGDKTTRLHCVTAFMNLSHLGELRRVIVQQGAVTTVAEVVNDMEDKTIRTACAITLCNLCSLQGEEGLLVEDGAVSALSTLINEHETVSHICRCALFNLTCVPQSYHKIESVLKAFIALTSTRNGSNGFAGRTEEEYDDVTAKALCNLSNLKRIRLRLMEEGIVSAIASLLHPNMPLIQELLAHILLNLSRLPTCRNEMVAKGCMGTLVALAGASSALTTKCLIGITLWNLSKDPGNAVRMVLEGLLLLVNELCQDVRAAGDRADDVRRDFVSEDGPMPTSSKDEELLQVCARTLYNVSCCEDSRVKLVERDVVNTLTSLSRRSSGDDAKQMCTLALCNLLSVQKAAADIVTAGAITALIQLSMAPGQSLETRNLFSKALHGLCDKAATRAAVTDAGVLPALLFLASIDVVDAQEEAVVAEHSEGVLSEIRARCTVAFACLAADSHTAVHVCNAAVVQCVTRILALEHANVAIERFCCSCLSLLCRDEQCSLIMVEVGALEMVLATCVESHDQESKASCCHVLASVSCHPSCCMALVRMGVISVLATLAKIKEDATIQRCCAITLANLSVEPEIRATLASAGIVAIVAVLSNSYSEDSQRDCAKVLCNLSCIRGNEAALVGEGAVGVLMMISMVRAVSVSTKETCIRALLNLLNAETMKHMVKEGLVKILSVYAGLASKQVATLVTIIFGKLLNHPVGRNALCAERSSLHALFQLMTYEPATPRSDADERRFLTSLHENLLRELVFYENSRLLSVHTGILDALGRISMYGDLISDVCDQDRPHASQGSSHCAEKTLALVFFSLAKSEDSRMAVASSSNLGTVLTFLNLHAAKGDCDASECVVYAAATLCWLGWHEDTRRFLQTSDIPRALTHMLRIYSTTEGKAELLSYSSQAIKTCVLTLCCLTHSSELLEVMLRENVVTYLNGILTPSPKRTSDGDRPAATESHVSTDEEFVALVCILFRQLSHVAAFATAIAHQAAPILELFCNIVQHVVAQHDIDSSLDCADALCSIVFASTLEQQHVADTPITPGKGRPSIQPPRPSQFLVDSKVLDAIGSLMSDEQLPETRWRCSASLWALSSVPEYRRELVELGATPMLVNESYRAAKIASLNTLQCCAGALCNLTIVPEETNAAKMVAEGAMPALIQLAKLENDTIREHCTLALSNLSGPSPTVESGAVSALLNLSMDLSSSASGPTTAGLASRRGSQQQPAVLSRPPIVCGERHKQFAVLPDYAMELTQDRSLDERKFEAELAASMPPPPHLPTIAADLVGLSSTRLCDSKSKPSAQGENVDLVSWKSEAASQPVVQRDDGACEYMETRFFGKVDPEESLAFMTETEERDEEEDDTWAEARPMVYASGNQEQDPLVDSSAEFPKGSPNQGETTRSPVQSYGNSGRRMGALGAGVAPTNYPLSPLSRVVAKKTHAAHVARKFKDSARRKSRKDGDIHKLLMLGSKSSPCLTKTTSDSEPTGSARRGITDHAPSERKTPQPAPMSRPPSQLASLSVSTSTSSLPTWFGASETTIDSQAALLAAVSAAGLYGAPPPRVQDCKNRLDDSKGAATSLNAKQQKKKAAVNRRRKEQESSSDSTSELLAAQPKSLPPATTIEEFQGQAKLLGLWS</sequence>
<feature type="region of interest" description="Disordered" evidence="1">
    <location>
        <begin position="148"/>
        <end position="179"/>
    </location>
</feature>
<feature type="signal peptide" evidence="2">
    <location>
        <begin position="1"/>
        <end position="19"/>
    </location>
</feature>
<gene>
    <name evidence="3" type="primary">ADF8_4</name>
    <name evidence="3" type="ORF">PHYPSEUDO_011755</name>
</gene>
<dbReference type="PANTHER" id="PTHR23315:SF7">
    <property type="entry name" value="U-BOX DOMAIN-CONTAINING PROTEIN 4"/>
    <property type="match status" value="1"/>
</dbReference>
<dbReference type="OrthoDB" id="7537227at2759"/>
<feature type="chain" id="PRO_5035860668" evidence="2">
    <location>
        <begin position="20"/>
        <end position="2014"/>
    </location>
</feature>
<dbReference type="EMBL" id="JAGDFM010000536">
    <property type="protein sequence ID" value="KAG7377376.1"/>
    <property type="molecule type" value="Genomic_DNA"/>
</dbReference>
<feature type="compositionally biased region" description="Polar residues" evidence="1">
    <location>
        <begin position="1849"/>
        <end position="1865"/>
    </location>
</feature>
<reference evidence="3" key="1">
    <citation type="submission" date="2021-02" db="EMBL/GenBank/DDBJ databases">
        <authorList>
            <person name="Palmer J.M."/>
        </authorList>
    </citation>
    <scope>NUCLEOTIDE SEQUENCE</scope>
    <source>
        <strain evidence="3">SCRP734</strain>
    </source>
</reference>
<protein>
    <submittedName>
        <fullName evidence="3">ARM protein</fullName>
    </submittedName>
</protein>
<feature type="region of interest" description="Disordered" evidence="1">
    <location>
        <begin position="69"/>
        <end position="88"/>
    </location>
</feature>
<feature type="compositionally biased region" description="Basic residues" evidence="1">
    <location>
        <begin position="1962"/>
        <end position="1973"/>
    </location>
</feature>
<keyword evidence="2" id="KW-0732">Signal</keyword>
<evidence type="ECO:0000313" key="4">
    <source>
        <dbReference type="Proteomes" id="UP000694044"/>
    </source>
</evidence>
<name>A0A8T1V8U6_9STRA</name>
<keyword evidence="4" id="KW-1185">Reference proteome</keyword>
<feature type="region of interest" description="Disordered" evidence="1">
    <location>
        <begin position="1589"/>
        <end position="1609"/>
    </location>
</feature>
<organism evidence="3 4">
    <name type="scientific">Phytophthora pseudosyringae</name>
    <dbReference type="NCBI Taxonomy" id="221518"/>
    <lineage>
        <taxon>Eukaryota</taxon>
        <taxon>Sar</taxon>
        <taxon>Stramenopiles</taxon>
        <taxon>Oomycota</taxon>
        <taxon>Peronosporomycetes</taxon>
        <taxon>Peronosporales</taxon>
        <taxon>Peronosporaceae</taxon>
        <taxon>Phytophthora</taxon>
    </lineage>
</organism>
<feature type="compositionally biased region" description="Acidic residues" evidence="1">
    <location>
        <begin position="1731"/>
        <end position="1742"/>
    </location>
</feature>
<feature type="compositionally biased region" description="Low complexity" evidence="1">
    <location>
        <begin position="331"/>
        <end position="344"/>
    </location>
</feature>
<proteinExistence type="predicted"/>
<feature type="compositionally biased region" description="Basic and acidic residues" evidence="1">
    <location>
        <begin position="1942"/>
        <end position="1952"/>
    </location>
</feature>
<feature type="compositionally biased region" description="Basic and acidic residues" evidence="1">
    <location>
        <begin position="1826"/>
        <end position="1843"/>
    </location>
</feature>
<feature type="region of interest" description="Disordered" evidence="1">
    <location>
        <begin position="1723"/>
        <end position="1742"/>
    </location>
</feature>
<dbReference type="PANTHER" id="PTHR23315">
    <property type="entry name" value="U BOX DOMAIN-CONTAINING"/>
    <property type="match status" value="1"/>
</dbReference>
<feature type="compositionally biased region" description="Polar residues" evidence="1">
    <location>
        <begin position="1772"/>
        <end position="1788"/>
    </location>
</feature>
<evidence type="ECO:0000256" key="1">
    <source>
        <dbReference type="SAM" id="MobiDB-lite"/>
    </source>
</evidence>
<feature type="compositionally biased region" description="Basic and acidic residues" evidence="1">
    <location>
        <begin position="1871"/>
        <end position="1882"/>
    </location>
</feature>
<dbReference type="InterPro" id="IPR000225">
    <property type="entry name" value="Armadillo"/>
</dbReference>
<evidence type="ECO:0000256" key="2">
    <source>
        <dbReference type="SAM" id="SignalP"/>
    </source>
</evidence>
<feature type="compositionally biased region" description="Basic residues" evidence="1">
    <location>
        <begin position="1814"/>
        <end position="1825"/>
    </location>
</feature>
<feature type="region of interest" description="Disordered" evidence="1">
    <location>
        <begin position="1752"/>
        <end position="1911"/>
    </location>
</feature>
<comment type="caution">
    <text evidence="3">The sequence shown here is derived from an EMBL/GenBank/DDBJ whole genome shotgun (WGS) entry which is preliminary data.</text>
</comment>
<feature type="region of interest" description="Disordered" evidence="1">
    <location>
        <begin position="1935"/>
        <end position="1997"/>
    </location>
</feature>
<feature type="compositionally biased region" description="Low complexity" evidence="1">
    <location>
        <begin position="148"/>
        <end position="174"/>
    </location>
</feature>